<feature type="transmembrane region" description="Helical" evidence="6">
    <location>
        <begin position="219"/>
        <end position="237"/>
    </location>
</feature>
<dbReference type="Pfam" id="PF07690">
    <property type="entry name" value="MFS_1"/>
    <property type="match status" value="1"/>
</dbReference>
<feature type="transmembrane region" description="Helical" evidence="6">
    <location>
        <begin position="154"/>
        <end position="176"/>
    </location>
</feature>
<feature type="transmembrane region" description="Helical" evidence="6">
    <location>
        <begin position="282"/>
        <end position="300"/>
    </location>
</feature>
<evidence type="ECO:0000259" key="7">
    <source>
        <dbReference type="PROSITE" id="PS50850"/>
    </source>
</evidence>
<dbReference type="InterPro" id="IPR011701">
    <property type="entry name" value="MFS"/>
</dbReference>
<feature type="transmembrane region" description="Helical" evidence="6">
    <location>
        <begin position="98"/>
        <end position="117"/>
    </location>
</feature>
<evidence type="ECO:0000313" key="9">
    <source>
        <dbReference type="Proteomes" id="UP001239445"/>
    </source>
</evidence>
<comment type="caution">
    <text evidence="8">The sequence shown here is derived from an EMBL/GenBank/DDBJ whole genome shotgun (WGS) entry which is preliminary data.</text>
</comment>
<proteinExistence type="predicted"/>
<evidence type="ECO:0000256" key="2">
    <source>
        <dbReference type="ARBA" id="ARBA00022692"/>
    </source>
</evidence>
<evidence type="ECO:0000256" key="1">
    <source>
        <dbReference type="ARBA" id="ARBA00004141"/>
    </source>
</evidence>
<feature type="domain" description="Major facilitator superfamily (MFS) profile" evidence="7">
    <location>
        <begin position="64"/>
        <end position="557"/>
    </location>
</feature>
<evidence type="ECO:0000256" key="4">
    <source>
        <dbReference type="ARBA" id="ARBA00023136"/>
    </source>
</evidence>
<feature type="transmembrane region" description="Helical" evidence="6">
    <location>
        <begin position="321"/>
        <end position="344"/>
    </location>
</feature>
<dbReference type="GO" id="GO:0015174">
    <property type="term" value="F:basic amino acid transmembrane transporter activity"/>
    <property type="evidence" value="ECO:0007669"/>
    <property type="project" value="TreeGrafter"/>
</dbReference>
<sequence>MTASEEVVAAPSGDGGETGSFSTAPTATENTPLLRSETASSGTARDVSPPPADESLSGMRMACIVLSMWVLIFLQASNMSGISTIQSTIAADLDAYEYAMWLTSSYLISMSSVGPVIGRLAMQFSPQTMILFSSLWFSVGALVTSQAYSFAMFIFGRILVGIGGGGVMTLSLILVIQLTSKRRRGLMIGLTNAGFTVGISTGAIVFGALLPVIGWRAIFLAQSPLGLLAGIGVYASMPPYALNPSFKARTTLQKLAGVDYAGALTLTITLVLFLYSLSTPRIGVLPLILSLLMFPIFLAIEASPRTANPILPLSILSHRGILLSCLSQLSFMAARWAVLFYSPVWALAIRAASPAVAGSVLIPTNLGFGIGGLLIGWLHVRRAGSFWLPCLVSLAFFGLALLALSFVTSASSPPLAYIAVIFLNGLCTGAALNYTLAHLLHLTEPSAHFIVTGLLSTFRGFAGSFGTSIGGGIFSRTLSRVLAEGFSRLDGGGLSKARERLITILVGSPAAVYQDGFLSDAERVVAVAGYGVALRAVYRAAAALCVLILFLQAGTGWEGPVPEADEDEEEVEGAIEEHDATMEA</sequence>
<evidence type="ECO:0000256" key="5">
    <source>
        <dbReference type="SAM" id="MobiDB-lite"/>
    </source>
</evidence>
<keyword evidence="2 6" id="KW-0812">Transmembrane</keyword>
<dbReference type="EMBL" id="MU839827">
    <property type="protein sequence ID" value="KAK1760624.1"/>
    <property type="molecule type" value="Genomic_DNA"/>
</dbReference>
<dbReference type="GO" id="GO:0000329">
    <property type="term" value="C:fungal-type vacuole membrane"/>
    <property type="evidence" value="ECO:0007669"/>
    <property type="project" value="TreeGrafter"/>
</dbReference>
<feature type="transmembrane region" description="Helical" evidence="6">
    <location>
        <begin position="188"/>
        <end position="213"/>
    </location>
</feature>
<dbReference type="AlphaFoldDB" id="A0AAJ0BP75"/>
<dbReference type="InterPro" id="IPR020846">
    <property type="entry name" value="MFS_dom"/>
</dbReference>
<feature type="compositionally biased region" description="Acidic residues" evidence="5">
    <location>
        <begin position="563"/>
        <end position="574"/>
    </location>
</feature>
<dbReference type="PANTHER" id="PTHR23501:SF6">
    <property type="entry name" value="MULTIDRUG TRANSPORTER, PUTATIVE (AFU_ORTHOLOGUE AFUA_3G14560)-RELATED"/>
    <property type="match status" value="1"/>
</dbReference>
<keyword evidence="3 6" id="KW-1133">Transmembrane helix</keyword>
<dbReference type="Gene3D" id="1.20.1250.20">
    <property type="entry name" value="MFS general substrate transporter like domains"/>
    <property type="match status" value="2"/>
</dbReference>
<feature type="transmembrane region" description="Helical" evidence="6">
    <location>
        <begin position="414"/>
        <end position="436"/>
    </location>
</feature>
<dbReference type="InterPro" id="IPR005829">
    <property type="entry name" value="Sugar_transporter_CS"/>
</dbReference>
<organism evidence="8 9">
    <name type="scientific">Echria macrotheca</name>
    <dbReference type="NCBI Taxonomy" id="438768"/>
    <lineage>
        <taxon>Eukaryota</taxon>
        <taxon>Fungi</taxon>
        <taxon>Dikarya</taxon>
        <taxon>Ascomycota</taxon>
        <taxon>Pezizomycotina</taxon>
        <taxon>Sordariomycetes</taxon>
        <taxon>Sordariomycetidae</taxon>
        <taxon>Sordariales</taxon>
        <taxon>Schizotheciaceae</taxon>
        <taxon>Echria</taxon>
    </lineage>
</organism>
<feature type="transmembrane region" description="Helical" evidence="6">
    <location>
        <begin position="129"/>
        <end position="148"/>
    </location>
</feature>
<feature type="transmembrane region" description="Helical" evidence="6">
    <location>
        <begin position="258"/>
        <end position="276"/>
    </location>
</feature>
<feature type="transmembrane region" description="Helical" evidence="6">
    <location>
        <begin position="386"/>
        <end position="408"/>
    </location>
</feature>
<dbReference type="Proteomes" id="UP001239445">
    <property type="component" value="Unassembled WGS sequence"/>
</dbReference>
<feature type="transmembrane region" description="Helical" evidence="6">
    <location>
        <begin position="356"/>
        <end position="379"/>
    </location>
</feature>
<feature type="compositionally biased region" description="Basic and acidic residues" evidence="5">
    <location>
        <begin position="575"/>
        <end position="584"/>
    </location>
</feature>
<feature type="region of interest" description="Disordered" evidence="5">
    <location>
        <begin position="1"/>
        <end position="55"/>
    </location>
</feature>
<comment type="subcellular location">
    <subcellularLocation>
        <location evidence="1">Membrane</location>
        <topology evidence="1">Multi-pass membrane protein</topology>
    </subcellularLocation>
</comment>
<accession>A0AAJ0BP75</accession>
<dbReference type="InterPro" id="IPR036259">
    <property type="entry name" value="MFS_trans_sf"/>
</dbReference>
<feature type="compositionally biased region" description="Polar residues" evidence="5">
    <location>
        <begin position="19"/>
        <end position="43"/>
    </location>
</feature>
<evidence type="ECO:0000256" key="3">
    <source>
        <dbReference type="ARBA" id="ARBA00022989"/>
    </source>
</evidence>
<gene>
    <name evidence="8" type="ORF">QBC47DRAFT_367703</name>
</gene>
<keyword evidence="9" id="KW-1185">Reference proteome</keyword>
<protein>
    <submittedName>
        <fullName evidence="8">Vacuolar basic amino acid transporter 1</fullName>
    </submittedName>
</protein>
<dbReference type="PROSITE" id="PS50850">
    <property type="entry name" value="MFS"/>
    <property type="match status" value="1"/>
</dbReference>
<reference evidence="8" key="1">
    <citation type="submission" date="2023-06" db="EMBL/GenBank/DDBJ databases">
        <title>Genome-scale phylogeny and comparative genomics of the fungal order Sordariales.</title>
        <authorList>
            <consortium name="Lawrence Berkeley National Laboratory"/>
            <person name="Hensen N."/>
            <person name="Bonometti L."/>
            <person name="Westerberg I."/>
            <person name="Brannstrom I.O."/>
            <person name="Guillou S."/>
            <person name="Cros-Aarteil S."/>
            <person name="Calhoun S."/>
            <person name="Haridas S."/>
            <person name="Kuo A."/>
            <person name="Mondo S."/>
            <person name="Pangilinan J."/>
            <person name="Riley R."/>
            <person name="Labutti K."/>
            <person name="Andreopoulos B."/>
            <person name="Lipzen A."/>
            <person name="Chen C."/>
            <person name="Yanf M."/>
            <person name="Daum C."/>
            <person name="Ng V."/>
            <person name="Clum A."/>
            <person name="Steindorff A."/>
            <person name="Ohm R."/>
            <person name="Martin F."/>
            <person name="Silar P."/>
            <person name="Natvig D."/>
            <person name="Lalanne C."/>
            <person name="Gautier V."/>
            <person name="Ament-Velasquez S.L."/>
            <person name="Kruys A."/>
            <person name="Hutchinson M.I."/>
            <person name="Powell A.J."/>
            <person name="Barry K."/>
            <person name="Miller A.N."/>
            <person name="Grigoriev I.V."/>
            <person name="Debuchy R."/>
            <person name="Gladieux P."/>
            <person name="Thoren M.H."/>
            <person name="Johannesson H."/>
        </authorList>
    </citation>
    <scope>NUCLEOTIDE SEQUENCE</scope>
    <source>
        <strain evidence="8">PSN4</strain>
    </source>
</reference>
<keyword evidence="4 6" id="KW-0472">Membrane</keyword>
<dbReference type="SUPFAM" id="SSF103473">
    <property type="entry name" value="MFS general substrate transporter"/>
    <property type="match status" value="1"/>
</dbReference>
<name>A0AAJ0BP75_9PEZI</name>
<dbReference type="PROSITE" id="PS00217">
    <property type="entry name" value="SUGAR_TRANSPORT_2"/>
    <property type="match status" value="1"/>
</dbReference>
<feature type="region of interest" description="Disordered" evidence="5">
    <location>
        <begin position="560"/>
        <end position="584"/>
    </location>
</feature>
<evidence type="ECO:0000256" key="6">
    <source>
        <dbReference type="SAM" id="Phobius"/>
    </source>
</evidence>
<dbReference type="PANTHER" id="PTHR23501">
    <property type="entry name" value="MAJOR FACILITATOR SUPERFAMILY"/>
    <property type="match status" value="1"/>
</dbReference>
<feature type="transmembrane region" description="Helical" evidence="6">
    <location>
        <begin position="61"/>
        <end position="78"/>
    </location>
</feature>
<evidence type="ECO:0000313" key="8">
    <source>
        <dbReference type="EMBL" id="KAK1760624.1"/>
    </source>
</evidence>